<organism evidence="1 2">
    <name type="scientific">Tranquillimonas alkanivorans</name>
    <dbReference type="NCBI Taxonomy" id="441119"/>
    <lineage>
        <taxon>Bacteria</taxon>
        <taxon>Pseudomonadati</taxon>
        <taxon>Pseudomonadota</taxon>
        <taxon>Alphaproteobacteria</taxon>
        <taxon>Rhodobacterales</taxon>
        <taxon>Roseobacteraceae</taxon>
        <taxon>Tranquillimonas</taxon>
    </lineage>
</organism>
<dbReference type="STRING" id="441119.SAMN04488047_10830"/>
<proteinExistence type="predicted"/>
<gene>
    <name evidence="1" type="ORF">SAMN04488047_10830</name>
</gene>
<evidence type="ECO:0000313" key="1">
    <source>
        <dbReference type="EMBL" id="SFP54412.1"/>
    </source>
</evidence>
<protein>
    <submittedName>
        <fullName evidence="1">Uncharacterized protein</fullName>
    </submittedName>
</protein>
<dbReference type="AlphaFoldDB" id="A0A1I5R7B1"/>
<evidence type="ECO:0000313" key="2">
    <source>
        <dbReference type="Proteomes" id="UP000199356"/>
    </source>
</evidence>
<dbReference type="OrthoDB" id="7876991at2"/>
<dbReference type="EMBL" id="FOXA01000008">
    <property type="protein sequence ID" value="SFP54412.1"/>
    <property type="molecule type" value="Genomic_DNA"/>
</dbReference>
<name>A0A1I5R7B1_9RHOB</name>
<dbReference type="Proteomes" id="UP000199356">
    <property type="component" value="Unassembled WGS sequence"/>
</dbReference>
<reference evidence="1 2" key="1">
    <citation type="submission" date="2016-10" db="EMBL/GenBank/DDBJ databases">
        <authorList>
            <person name="de Groot N.N."/>
        </authorList>
    </citation>
    <scope>NUCLEOTIDE SEQUENCE [LARGE SCALE GENOMIC DNA]</scope>
    <source>
        <strain evidence="1 2">DSM 19547</strain>
    </source>
</reference>
<sequence length="69" mass="7884">MNVNGLVIMLVRTVMRKLVGKGVDYGIDRMSGGRKTRSEMTKAERQQAQRAKQTVKRARNAARLVRRLK</sequence>
<accession>A0A1I5R7B1</accession>
<dbReference type="RefSeq" id="WP_093421732.1">
    <property type="nucleotide sequence ID" value="NZ_FOXA01000008.1"/>
</dbReference>
<keyword evidence="2" id="KW-1185">Reference proteome</keyword>